<keyword evidence="4 17" id="KW-1003">Cell membrane</keyword>
<dbReference type="Gene3D" id="2.70.150.10">
    <property type="entry name" value="Calcium-transporting ATPase, cytoplasmic transduction domain A"/>
    <property type="match status" value="1"/>
</dbReference>
<dbReference type="SUPFAM" id="SSF81653">
    <property type="entry name" value="Calcium ATPase, transduction domain A"/>
    <property type="match status" value="1"/>
</dbReference>
<evidence type="ECO:0000256" key="9">
    <source>
        <dbReference type="ARBA" id="ARBA00022840"/>
    </source>
</evidence>
<dbReference type="GO" id="GO:0043682">
    <property type="term" value="F:P-type divalent copper transporter activity"/>
    <property type="evidence" value="ECO:0007669"/>
    <property type="project" value="TreeGrafter"/>
</dbReference>
<keyword evidence="8" id="KW-0813">Transport</keyword>
<dbReference type="PROSITE" id="PS00154">
    <property type="entry name" value="ATPASE_E1_E2"/>
    <property type="match status" value="1"/>
</dbReference>
<dbReference type="InterPro" id="IPR001757">
    <property type="entry name" value="P_typ_ATPase"/>
</dbReference>
<dbReference type="Gene3D" id="3.40.50.1000">
    <property type="entry name" value="HAD superfamily/HAD-like"/>
    <property type="match status" value="1"/>
</dbReference>
<keyword evidence="6 17" id="KW-0479">Metal-binding</keyword>
<evidence type="ECO:0000256" key="17">
    <source>
        <dbReference type="RuleBase" id="RU362081"/>
    </source>
</evidence>
<feature type="transmembrane region" description="Helical" evidence="17">
    <location>
        <begin position="678"/>
        <end position="694"/>
    </location>
</feature>
<feature type="transmembrane region" description="Helical" evidence="17">
    <location>
        <begin position="333"/>
        <end position="356"/>
    </location>
</feature>
<evidence type="ECO:0000313" key="20">
    <source>
        <dbReference type="Proteomes" id="UP001163104"/>
    </source>
</evidence>
<keyword evidence="7 17" id="KW-0547">Nucleotide-binding</keyword>
<evidence type="ECO:0000256" key="16">
    <source>
        <dbReference type="ARBA" id="ARBA00069640"/>
    </source>
</evidence>
<evidence type="ECO:0000256" key="11">
    <source>
        <dbReference type="ARBA" id="ARBA00022989"/>
    </source>
</evidence>
<dbReference type="PRINTS" id="PR00119">
    <property type="entry name" value="CATATPASE"/>
</dbReference>
<sequence length="735" mass="79191">MSKIQMKVGGMHCSLCTNSINRALSRLDGVVDAQVSIAHQEVLIEYDAGRVLPEKMMRTLNDLGFTPRESDHDTFAEEEQELKKAKRVAWIAGVLVALASILMLITFWQGDSLGNVYGQGFLAILTAVWPASFVLRNAWQSLRRGILNQDVLAGSAAMAGLAGGVIGLFYPVFPAGAFFGATTFVLAFHCIGGYASIMVHVRSSQSVRKLMDLRPDTATRLGGDGKEEEVTVETLHEGDTIRVRPGQRIPVDGKVVQGSSAVDQQLVTGEPLPVDTQQGDEVIGGSLNVNGSLVIKVTHVGEDSFLQKVARQVAEARVMKPGILRLVDRILSIYVPTVFVLAATGGVVWSLGTWMFAGQPDWVRSGFAVLGVLVMGYPCAIGMATPLAIIRASGEAAERGILMRSGEAFQVFRLVDTIVMDKTGTLTEGKPQLTSVWSKEENRNKVLSLAASAEKLSEHPLAHAIVTAASKEQISLKETQSFNALSGRGIEAEIDNQSVLIGTKRLFKERGVKELNLVDPWVKQQQENGQTVVLVGVNQTLIGALALADRAKDDAKRMVAYIQRRGTRVVMATGDHQRVAEAVADHLGISEVKAQLLPEDKRTFVRELQLSGRRVAFVGDGINDAPSLMQADVGIAIGTGTDIAIDAADVVIPGEKLATILQSLELATTSYKMTIRNVFLALAFNGVGIFAAFTGLLHPVWAMLAMGLSLTTVLVHTLFSRIVKVDKIDEEPGIT</sequence>
<dbReference type="SFLD" id="SFLDS00003">
    <property type="entry name" value="Haloacid_Dehalogenase"/>
    <property type="match status" value="1"/>
</dbReference>
<evidence type="ECO:0000256" key="14">
    <source>
        <dbReference type="ARBA" id="ARBA00037427"/>
    </source>
</evidence>
<dbReference type="Proteomes" id="UP001163104">
    <property type="component" value="Plasmid p1"/>
</dbReference>
<name>A0AA46SGU7_CYTFI</name>
<dbReference type="Pfam" id="PF00702">
    <property type="entry name" value="Hydrolase"/>
    <property type="match status" value="1"/>
</dbReference>
<comment type="subcellular location">
    <subcellularLocation>
        <location evidence="1">Cell membrane</location>
        <topology evidence="1">Multi-pass membrane protein</topology>
    </subcellularLocation>
</comment>
<dbReference type="Gene3D" id="3.30.70.100">
    <property type="match status" value="1"/>
</dbReference>
<dbReference type="SFLD" id="SFLDF00027">
    <property type="entry name" value="p-type_atpase"/>
    <property type="match status" value="1"/>
</dbReference>
<evidence type="ECO:0000256" key="2">
    <source>
        <dbReference type="ARBA" id="ARBA00006024"/>
    </source>
</evidence>
<dbReference type="PROSITE" id="PS50846">
    <property type="entry name" value="HMA_2"/>
    <property type="match status" value="1"/>
</dbReference>
<dbReference type="InterPro" id="IPR036412">
    <property type="entry name" value="HAD-like_sf"/>
</dbReference>
<evidence type="ECO:0000256" key="15">
    <source>
        <dbReference type="ARBA" id="ARBA00049289"/>
    </source>
</evidence>
<comment type="function">
    <text evidence="14">Involved in copper transport.</text>
</comment>
<dbReference type="NCBIfam" id="TIGR01494">
    <property type="entry name" value="ATPase_P-type"/>
    <property type="match status" value="1"/>
</dbReference>
<keyword evidence="12" id="KW-0186">Copper</keyword>
<dbReference type="InterPro" id="IPR036163">
    <property type="entry name" value="HMA_dom_sf"/>
</dbReference>
<protein>
    <recommendedName>
        <fullName evidence="16">Probable copper-transporting ATPase SynA</fullName>
        <ecNumber evidence="3">7.2.2.8</ecNumber>
    </recommendedName>
</protein>
<feature type="transmembrane region" description="Helical" evidence="17">
    <location>
        <begin position="700"/>
        <end position="719"/>
    </location>
</feature>
<dbReference type="InterPro" id="IPR059000">
    <property type="entry name" value="ATPase_P-type_domA"/>
</dbReference>
<keyword evidence="5 17" id="KW-0812">Transmembrane</keyword>
<geneLocation type="plasmid" evidence="19 20">
    <name>p1</name>
</geneLocation>
<keyword evidence="8" id="KW-0187">Copper transport</keyword>
<evidence type="ECO:0000256" key="3">
    <source>
        <dbReference type="ARBA" id="ARBA00012517"/>
    </source>
</evidence>
<dbReference type="GO" id="GO:0005507">
    <property type="term" value="F:copper ion binding"/>
    <property type="evidence" value="ECO:0007669"/>
    <property type="project" value="TreeGrafter"/>
</dbReference>
<gene>
    <name evidence="19" type="ORF">OD459_27195</name>
</gene>
<evidence type="ECO:0000256" key="5">
    <source>
        <dbReference type="ARBA" id="ARBA00022692"/>
    </source>
</evidence>
<dbReference type="EC" id="7.2.2.8" evidence="3"/>
<evidence type="ECO:0000256" key="1">
    <source>
        <dbReference type="ARBA" id="ARBA00004651"/>
    </source>
</evidence>
<evidence type="ECO:0000256" key="8">
    <source>
        <dbReference type="ARBA" id="ARBA00022796"/>
    </source>
</evidence>
<dbReference type="RefSeq" id="WP_263600240.1">
    <property type="nucleotide sequence ID" value="NZ_CP107028.1"/>
</dbReference>
<dbReference type="Gene3D" id="3.40.1110.10">
    <property type="entry name" value="Calcium-transporting ATPase, cytoplasmic domain N"/>
    <property type="match status" value="1"/>
</dbReference>
<dbReference type="InterPro" id="IPR023214">
    <property type="entry name" value="HAD_sf"/>
</dbReference>
<dbReference type="NCBIfam" id="TIGR01511">
    <property type="entry name" value="ATPase-IB1_Cu"/>
    <property type="match status" value="1"/>
</dbReference>
<feature type="transmembrane region" description="Helical" evidence="17">
    <location>
        <begin position="178"/>
        <end position="201"/>
    </location>
</feature>
<dbReference type="SUPFAM" id="SSF56784">
    <property type="entry name" value="HAD-like"/>
    <property type="match status" value="1"/>
</dbReference>
<evidence type="ECO:0000256" key="7">
    <source>
        <dbReference type="ARBA" id="ARBA00022741"/>
    </source>
</evidence>
<dbReference type="AlphaFoldDB" id="A0AA46SGU7"/>
<dbReference type="EMBL" id="CP107028">
    <property type="protein sequence ID" value="UYG98168.1"/>
    <property type="molecule type" value="Genomic_DNA"/>
</dbReference>
<comment type="catalytic activity">
    <reaction evidence="15">
        <text>Cu(+)(in) + ATP + H2O = Cu(+)(out) + ADP + phosphate + H(+)</text>
        <dbReference type="Rhea" id="RHEA:25792"/>
        <dbReference type="ChEBI" id="CHEBI:15377"/>
        <dbReference type="ChEBI" id="CHEBI:15378"/>
        <dbReference type="ChEBI" id="CHEBI:30616"/>
        <dbReference type="ChEBI" id="CHEBI:43474"/>
        <dbReference type="ChEBI" id="CHEBI:49552"/>
        <dbReference type="ChEBI" id="CHEBI:456216"/>
        <dbReference type="EC" id="7.2.2.8"/>
    </reaction>
</comment>
<evidence type="ECO:0000256" key="13">
    <source>
        <dbReference type="ARBA" id="ARBA00023136"/>
    </source>
</evidence>
<dbReference type="GO" id="GO:0005886">
    <property type="term" value="C:plasma membrane"/>
    <property type="evidence" value="ECO:0007669"/>
    <property type="project" value="UniProtKB-SubCell"/>
</dbReference>
<dbReference type="SFLD" id="SFLDG00002">
    <property type="entry name" value="C1.7:_P-type_atpase_like"/>
    <property type="match status" value="1"/>
</dbReference>
<dbReference type="PANTHER" id="PTHR43520">
    <property type="entry name" value="ATP7, ISOFORM B"/>
    <property type="match status" value="1"/>
</dbReference>
<feature type="transmembrane region" description="Helical" evidence="17">
    <location>
        <begin position="151"/>
        <end position="172"/>
    </location>
</feature>
<dbReference type="FunFam" id="2.70.150.10:FF:000020">
    <property type="entry name" value="Copper-exporting P-type ATPase A"/>
    <property type="match status" value="1"/>
</dbReference>
<dbReference type="SUPFAM" id="SSF55008">
    <property type="entry name" value="HMA, heavy metal-associated domain"/>
    <property type="match status" value="1"/>
</dbReference>
<feature type="domain" description="HMA" evidence="18">
    <location>
        <begin position="2"/>
        <end position="68"/>
    </location>
</feature>
<dbReference type="GO" id="GO:0005524">
    <property type="term" value="F:ATP binding"/>
    <property type="evidence" value="ECO:0007669"/>
    <property type="project" value="UniProtKB-UniRule"/>
</dbReference>
<dbReference type="InterPro" id="IPR008250">
    <property type="entry name" value="ATPase_P-typ_transduc_dom_A_sf"/>
</dbReference>
<dbReference type="GO" id="GO:0140581">
    <property type="term" value="F:P-type monovalent copper transporter activity"/>
    <property type="evidence" value="ECO:0007669"/>
    <property type="project" value="UniProtKB-EC"/>
</dbReference>
<keyword evidence="9 17" id="KW-0067">ATP-binding</keyword>
<evidence type="ECO:0000256" key="6">
    <source>
        <dbReference type="ARBA" id="ARBA00022723"/>
    </source>
</evidence>
<feature type="transmembrane region" description="Helical" evidence="17">
    <location>
        <begin position="368"/>
        <end position="390"/>
    </location>
</feature>
<evidence type="ECO:0000259" key="18">
    <source>
        <dbReference type="PROSITE" id="PS50846"/>
    </source>
</evidence>
<accession>A0AA46SGU7</accession>
<organism evidence="19 20">
    <name type="scientific">Cytobacillus firmus</name>
    <name type="common">Bacillus firmus</name>
    <dbReference type="NCBI Taxonomy" id="1399"/>
    <lineage>
        <taxon>Bacteria</taxon>
        <taxon>Bacillati</taxon>
        <taxon>Bacillota</taxon>
        <taxon>Bacilli</taxon>
        <taxon>Bacillales</taxon>
        <taxon>Bacillaceae</taxon>
        <taxon>Cytobacillus</taxon>
    </lineage>
</organism>
<evidence type="ECO:0000256" key="10">
    <source>
        <dbReference type="ARBA" id="ARBA00022967"/>
    </source>
</evidence>
<feature type="transmembrane region" description="Helical" evidence="17">
    <location>
        <begin position="120"/>
        <end position="139"/>
    </location>
</feature>
<keyword evidence="13 17" id="KW-0472">Membrane</keyword>
<dbReference type="InterPro" id="IPR023299">
    <property type="entry name" value="ATPase_P-typ_cyto_dom_N"/>
</dbReference>
<dbReference type="NCBIfam" id="TIGR01525">
    <property type="entry name" value="ATPase-IB_hvy"/>
    <property type="match status" value="1"/>
</dbReference>
<dbReference type="FunFam" id="3.30.70.100:FF:000001">
    <property type="entry name" value="ATPase copper transporting beta"/>
    <property type="match status" value="1"/>
</dbReference>
<dbReference type="GO" id="GO:0016887">
    <property type="term" value="F:ATP hydrolysis activity"/>
    <property type="evidence" value="ECO:0007669"/>
    <property type="project" value="InterPro"/>
</dbReference>
<dbReference type="PANTHER" id="PTHR43520:SF8">
    <property type="entry name" value="P-TYPE CU(+) TRANSPORTER"/>
    <property type="match status" value="1"/>
</dbReference>
<feature type="transmembrane region" description="Helical" evidence="17">
    <location>
        <begin position="88"/>
        <end position="108"/>
    </location>
</feature>
<proteinExistence type="inferred from homology"/>
<dbReference type="InterPro" id="IPR018303">
    <property type="entry name" value="ATPase_P-typ_P_site"/>
</dbReference>
<evidence type="ECO:0000256" key="12">
    <source>
        <dbReference type="ARBA" id="ARBA00023008"/>
    </source>
</evidence>
<evidence type="ECO:0000313" key="19">
    <source>
        <dbReference type="EMBL" id="UYG98168.1"/>
    </source>
</evidence>
<keyword evidence="10" id="KW-1278">Translocase</keyword>
<dbReference type="InterPro" id="IPR044492">
    <property type="entry name" value="P_typ_ATPase_HD_dom"/>
</dbReference>
<dbReference type="Pfam" id="PF00122">
    <property type="entry name" value="E1-E2_ATPase"/>
    <property type="match status" value="1"/>
</dbReference>
<reference evidence="19" key="1">
    <citation type="submission" date="2022-10" db="EMBL/GenBank/DDBJ databases">
        <title>Mechanism of multi-heavy metal repair in Cytobacillus Firmus M7.</title>
        <authorList>
            <person name="Li X."/>
            <person name="Yu C."/>
        </authorList>
    </citation>
    <scope>NUCLEOTIDE SEQUENCE</scope>
    <source>
        <strain evidence="19">M7</strain>
        <plasmid evidence="19">p1</plasmid>
    </source>
</reference>
<keyword evidence="8" id="KW-0406">Ion transport</keyword>
<dbReference type="GO" id="GO:0055070">
    <property type="term" value="P:copper ion homeostasis"/>
    <property type="evidence" value="ECO:0007669"/>
    <property type="project" value="TreeGrafter"/>
</dbReference>
<keyword evidence="11 17" id="KW-1133">Transmembrane helix</keyword>
<dbReference type="CDD" id="cd00371">
    <property type="entry name" value="HMA"/>
    <property type="match status" value="1"/>
</dbReference>
<keyword evidence="19" id="KW-0614">Plasmid</keyword>
<evidence type="ECO:0000256" key="4">
    <source>
        <dbReference type="ARBA" id="ARBA00022475"/>
    </source>
</evidence>
<dbReference type="InterPro" id="IPR006121">
    <property type="entry name" value="HMA_dom"/>
</dbReference>
<dbReference type="Pfam" id="PF00403">
    <property type="entry name" value="HMA"/>
    <property type="match status" value="1"/>
</dbReference>
<dbReference type="InterPro" id="IPR027256">
    <property type="entry name" value="P-typ_ATPase_IB"/>
</dbReference>
<comment type="similarity">
    <text evidence="2 17">Belongs to the cation transport ATPase (P-type) (TC 3.A.3) family. Type IB subfamily.</text>
</comment>